<proteinExistence type="predicted"/>
<accession>A0AAV9HIU6</accession>
<feature type="compositionally biased region" description="Basic and acidic residues" evidence="1">
    <location>
        <begin position="118"/>
        <end position="129"/>
    </location>
</feature>
<feature type="signal peptide" evidence="2">
    <location>
        <begin position="1"/>
        <end position="26"/>
    </location>
</feature>
<dbReference type="AlphaFoldDB" id="A0AAV9HIU6"/>
<comment type="caution">
    <text evidence="3">The sequence shown here is derived from an EMBL/GenBank/DDBJ whole genome shotgun (WGS) entry which is preliminary data.</text>
</comment>
<feature type="region of interest" description="Disordered" evidence="1">
    <location>
        <begin position="118"/>
        <end position="158"/>
    </location>
</feature>
<reference evidence="3" key="1">
    <citation type="journal article" date="2023" name="Mol. Phylogenet. Evol.">
        <title>Genome-scale phylogeny and comparative genomics of the fungal order Sordariales.</title>
        <authorList>
            <person name="Hensen N."/>
            <person name="Bonometti L."/>
            <person name="Westerberg I."/>
            <person name="Brannstrom I.O."/>
            <person name="Guillou S."/>
            <person name="Cros-Aarteil S."/>
            <person name="Calhoun S."/>
            <person name="Haridas S."/>
            <person name="Kuo A."/>
            <person name="Mondo S."/>
            <person name="Pangilinan J."/>
            <person name="Riley R."/>
            <person name="LaButti K."/>
            <person name="Andreopoulos B."/>
            <person name="Lipzen A."/>
            <person name="Chen C."/>
            <person name="Yan M."/>
            <person name="Daum C."/>
            <person name="Ng V."/>
            <person name="Clum A."/>
            <person name="Steindorff A."/>
            <person name="Ohm R.A."/>
            <person name="Martin F."/>
            <person name="Silar P."/>
            <person name="Natvig D.O."/>
            <person name="Lalanne C."/>
            <person name="Gautier V."/>
            <person name="Ament-Velasquez S.L."/>
            <person name="Kruys A."/>
            <person name="Hutchinson M.I."/>
            <person name="Powell A.J."/>
            <person name="Barry K."/>
            <person name="Miller A.N."/>
            <person name="Grigoriev I.V."/>
            <person name="Debuchy R."/>
            <person name="Gladieux P."/>
            <person name="Hiltunen Thoren M."/>
            <person name="Johannesson H."/>
        </authorList>
    </citation>
    <scope>NUCLEOTIDE SEQUENCE</scope>
    <source>
        <strain evidence="3">PSN324</strain>
    </source>
</reference>
<dbReference type="Proteomes" id="UP001321749">
    <property type="component" value="Unassembled WGS sequence"/>
</dbReference>
<sequence length="472" mass="50622">MVRHRLKMLPLNLIALLSLMAFGVNASNQPAQPSPSPSADIELICHTDNPAECYPKIFQATEEFQIVKPDQDLPIGLHVRLNVQTGQKEAKLYNPEEPDNPALAGLPVDHSVVVVDDPSHQEVGQDEKPPIPANAPKYSSEGKIKPPSAGSGGSSGSSADGSSFLTSLTILKKGLDPDGALEMLSEIAHDIYYGLKIAEDYETVRALFCLANTNQIFAPSASDGSSTAISRARLAALTISSSLQNNPTALAEIEKHWSKLSNEWCPNTSTELGKAIFRLVPHYSDSSSGGGGGGGGNSAVDPSLTKARISAISGLLKSDLIRKEFLSNAGMERLLEVLTVDSGSVGQNEDWEPAQRRAGLLVLDNFLDPDMGAKLGEWPIGTQASDQVCVQENKSDAGVSAQCWDWYAKNFAAGHKKDKGHWSHELVKKLGEQRKVNNSNQAKKQQKSAKGKVNGSEPWKKVKKGGSGKEEL</sequence>
<evidence type="ECO:0008006" key="5">
    <source>
        <dbReference type="Google" id="ProtNLM"/>
    </source>
</evidence>
<evidence type="ECO:0000313" key="3">
    <source>
        <dbReference type="EMBL" id="KAK4460802.1"/>
    </source>
</evidence>
<evidence type="ECO:0000256" key="1">
    <source>
        <dbReference type="SAM" id="MobiDB-lite"/>
    </source>
</evidence>
<protein>
    <recommendedName>
        <fullName evidence="5">Nucleotide exchange factor SIL1</fullName>
    </recommendedName>
</protein>
<keyword evidence="4" id="KW-1185">Reference proteome</keyword>
<evidence type="ECO:0000256" key="2">
    <source>
        <dbReference type="SAM" id="SignalP"/>
    </source>
</evidence>
<organism evidence="3 4">
    <name type="scientific">Cladorrhinum samala</name>
    <dbReference type="NCBI Taxonomy" id="585594"/>
    <lineage>
        <taxon>Eukaryota</taxon>
        <taxon>Fungi</taxon>
        <taxon>Dikarya</taxon>
        <taxon>Ascomycota</taxon>
        <taxon>Pezizomycotina</taxon>
        <taxon>Sordariomycetes</taxon>
        <taxon>Sordariomycetidae</taxon>
        <taxon>Sordariales</taxon>
        <taxon>Podosporaceae</taxon>
        <taxon>Cladorrhinum</taxon>
    </lineage>
</organism>
<dbReference type="EMBL" id="MU865004">
    <property type="protein sequence ID" value="KAK4460802.1"/>
    <property type="molecule type" value="Genomic_DNA"/>
</dbReference>
<keyword evidence="2" id="KW-0732">Signal</keyword>
<dbReference type="InterPro" id="IPR011989">
    <property type="entry name" value="ARM-like"/>
</dbReference>
<evidence type="ECO:0000313" key="4">
    <source>
        <dbReference type="Proteomes" id="UP001321749"/>
    </source>
</evidence>
<dbReference type="Gene3D" id="1.25.10.10">
    <property type="entry name" value="Leucine-rich Repeat Variant"/>
    <property type="match status" value="1"/>
</dbReference>
<reference evidence="3" key="2">
    <citation type="submission" date="2023-06" db="EMBL/GenBank/DDBJ databases">
        <authorList>
            <consortium name="Lawrence Berkeley National Laboratory"/>
            <person name="Mondo S.J."/>
            <person name="Hensen N."/>
            <person name="Bonometti L."/>
            <person name="Westerberg I."/>
            <person name="Brannstrom I.O."/>
            <person name="Guillou S."/>
            <person name="Cros-Aarteil S."/>
            <person name="Calhoun S."/>
            <person name="Haridas S."/>
            <person name="Kuo A."/>
            <person name="Pangilinan J."/>
            <person name="Riley R."/>
            <person name="Labutti K."/>
            <person name="Andreopoulos B."/>
            <person name="Lipzen A."/>
            <person name="Chen C."/>
            <person name="Yanf M."/>
            <person name="Daum C."/>
            <person name="Ng V."/>
            <person name="Clum A."/>
            <person name="Steindorff A."/>
            <person name="Ohm R."/>
            <person name="Martin F."/>
            <person name="Silar P."/>
            <person name="Natvig D."/>
            <person name="Lalanne C."/>
            <person name="Gautier V."/>
            <person name="Ament-Velasquez S.L."/>
            <person name="Kruys A."/>
            <person name="Hutchinson M.I."/>
            <person name="Powell A.J."/>
            <person name="Barry K."/>
            <person name="Miller A.N."/>
            <person name="Grigoriev I.V."/>
            <person name="Debuchy R."/>
            <person name="Gladieux P."/>
            <person name="Thoren M.H."/>
            <person name="Johannesson H."/>
        </authorList>
    </citation>
    <scope>NUCLEOTIDE SEQUENCE</scope>
    <source>
        <strain evidence="3">PSN324</strain>
    </source>
</reference>
<feature type="chain" id="PRO_5044024076" description="Nucleotide exchange factor SIL1" evidence="2">
    <location>
        <begin position="27"/>
        <end position="472"/>
    </location>
</feature>
<name>A0AAV9HIU6_9PEZI</name>
<feature type="region of interest" description="Disordered" evidence="1">
    <location>
        <begin position="431"/>
        <end position="472"/>
    </location>
</feature>
<gene>
    <name evidence="3" type="ORF">QBC42DRAFT_228779</name>
</gene>